<organism evidence="7 8">
    <name type="scientific">Terasakiispira papahanaumokuakeensis</name>
    <dbReference type="NCBI Taxonomy" id="197479"/>
    <lineage>
        <taxon>Bacteria</taxon>
        <taxon>Pseudomonadati</taxon>
        <taxon>Pseudomonadota</taxon>
        <taxon>Gammaproteobacteria</taxon>
        <taxon>Oceanospirillales</taxon>
        <taxon>Terasakiispira</taxon>
    </lineage>
</organism>
<keyword evidence="4 5" id="KW-0472">Membrane</keyword>
<evidence type="ECO:0000256" key="3">
    <source>
        <dbReference type="ARBA" id="ARBA00022989"/>
    </source>
</evidence>
<dbReference type="GO" id="GO:0005886">
    <property type="term" value="C:plasma membrane"/>
    <property type="evidence" value="ECO:0007669"/>
    <property type="project" value="TreeGrafter"/>
</dbReference>
<feature type="transmembrane region" description="Helical" evidence="5">
    <location>
        <begin position="207"/>
        <end position="229"/>
    </location>
</feature>
<dbReference type="Gene3D" id="1.20.1420.30">
    <property type="entry name" value="NCX, central ion-binding region"/>
    <property type="match status" value="2"/>
</dbReference>
<dbReference type="InterPro" id="IPR044880">
    <property type="entry name" value="NCX_ion-bd_dom_sf"/>
</dbReference>
<evidence type="ECO:0000256" key="4">
    <source>
        <dbReference type="ARBA" id="ARBA00023136"/>
    </source>
</evidence>
<feature type="transmembrane region" description="Helical" evidence="5">
    <location>
        <begin position="268"/>
        <end position="287"/>
    </location>
</feature>
<accession>A0A1E2VAH2</accession>
<dbReference type="EMBL" id="MDTQ01000001">
    <property type="protein sequence ID" value="ODC03645.1"/>
    <property type="molecule type" value="Genomic_DNA"/>
</dbReference>
<dbReference type="GO" id="GO:0008273">
    <property type="term" value="F:calcium, potassium:sodium antiporter activity"/>
    <property type="evidence" value="ECO:0007669"/>
    <property type="project" value="TreeGrafter"/>
</dbReference>
<feature type="transmembrane region" description="Helical" evidence="5">
    <location>
        <begin position="105"/>
        <end position="123"/>
    </location>
</feature>
<sequence length="321" mass="33721">MSIAILAVIAGLALLVWSADKFVMGASATAQQMGVSPLVIGMLIIGFGTSAPELIVSLQAALEGNPGLALGNAVGSNIANISLILGATALMMPIAVQSRVIKREIPLLLGIAVLLFVLMWDFHLGVVDGIILLVLLFGIIGFNFWEAQHSESDAYLDELEEELPPEMPMKNAVIWTVVGLLLLVGSSKLLVWGAVSLAQTFGVSDLVIGLTIVAIGTSLPELASSIAAARKGEAELAIGNVVGSNLFNSLGVIGIPGVLAPFAVDHVVLHRDLPIMTGLTVLMLFMALGRKGPGQINRWEGVILLLMFVGYQALLFNEQVS</sequence>
<dbReference type="AlphaFoldDB" id="A0A1E2VAH2"/>
<feature type="transmembrane region" description="Helical" evidence="5">
    <location>
        <begin position="129"/>
        <end position="145"/>
    </location>
</feature>
<keyword evidence="2 5" id="KW-0812">Transmembrane</keyword>
<evidence type="ECO:0000256" key="5">
    <source>
        <dbReference type="SAM" id="Phobius"/>
    </source>
</evidence>
<comment type="subcellular location">
    <subcellularLocation>
        <location evidence="1">Membrane</location>
        <topology evidence="1">Multi-pass membrane protein</topology>
    </subcellularLocation>
</comment>
<dbReference type="PANTHER" id="PTHR10846">
    <property type="entry name" value="SODIUM/POTASSIUM/CALCIUM EXCHANGER"/>
    <property type="match status" value="1"/>
</dbReference>
<feature type="domain" description="Sodium/calcium exchanger membrane region" evidence="6">
    <location>
        <begin position="4"/>
        <end position="145"/>
    </location>
</feature>
<protein>
    <submittedName>
        <fullName evidence="7">Calcium/sodium antiporter</fullName>
    </submittedName>
</protein>
<dbReference type="InterPro" id="IPR004837">
    <property type="entry name" value="NaCa_Exmemb"/>
</dbReference>
<dbReference type="RefSeq" id="WP_068998061.1">
    <property type="nucleotide sequence ID" value="NZ_MDTQ01000001.1"/>
</dbReference>
<dbReference type="NCBIfam" id="TIGR00367">
    <property type="entry name" value="calcium/sodium antiporter"/>
    <property type="match status" value="1"/>
</dbReference>
<comment type="caution">
    <text evidence="7">The sequence shown here is derived from an EMBL/GenBank/DDBJ whole genome shotgun (WGS) entry which is preliminary data.</text>
</comment>
<keyword evidence="3 5" id="KW-1133">Transmembrane helix</keyword>
<dbReference type="Proteomes" id="UP000094291">
    <property type="component" value="Unassembled WGS sequence"/>
</dbReference>
<dbReference type="PANTHER" id="PTHR10846:SF8">
    <property type="entry name" value="INNER MEMBRANE PROTEIN YRBG"/>
    <property type="match status" value="1"/>
</dbReference>
<feature type="transmembrane region" description="Helical" evidence="5">
    <location>
        <begin position="241"/>
        <end position="262"/>
    </location>
</feature>
<feature type="domain" description="Sodium/calcium exchanger membrane region" evidence="6">
    <location>
        <begin position="172"/>
        <end position="315"/>
    </location>
</feature>
<proteinExistence type="predicted"/>
<dbReference type="OrthoDB" id="9794225at2"/>
<evidence type="ECO:0000313" key="7">
    <source>
        <dbReference type="EMBL" id="ODC03645.1"/>
    </source>
</evidence>
<feature type="transmembrane region" description="Helical" evidence="5">
    <location>
        <begin position="78"/>
        <end position="96"/>
    </location>
</feature>
<keyword evidence="8" id="KW-1185">Reference proteome</keyword>
<dbReference type="GO" id="GO:0005262">
    <property type="term" value="F:calcium channel activity"/>
    <property type="evidence" value="ECO:0007669"/>
    <property type="project" value="TreeGrafter"/>
</dbReference>
<reference evidence="7 8" key="1">
    <citation type="submission" date="2016-08" db="EMBL/GenBank/DDBJ databases">
        <authorList>
            <person name="Seilhamer J.J."/>
        </authorList>
    </citation>
    <scope>NUCLEOTIDE SEQUENCE [LARGE SCALE GENOMIC DNA]</scope>
    <source>
        <strain evidence="7 8">PH27A</strain>
    </source>
</reference>
<evidence type="ECO:0000259" key="6">
    <source>
        <dbReference type="Pfam" id="PF01699"/>
    </source>
</evidence>
<evidence type="ECO:0000313" key="8">
    <source>
        <dbReference type="Proteomes" id="UP000094291"/>
    </source>
</evidence>
<feature type="transmembrane region" description="Helical" evidence="5">
    <location>
        <begin position="299"/>
        <end position="316"/>
    </location>
</feature>
<name>A0A1E2VAH2_9GAMM</name>
<dbReference type="InterPro" id="IPR004481">
    <property type="entry name" value="K/Na/Ca-exchanger"/>
</dbReference>
<evidence type="ECO:0000256" key="2">
    <source>
        <dbReference type="ARBA" id="ARBA00022692"/>
    </source>
</evidence>
<feature type="transmembrane region" description="Helical" evidence="5">
    <location>
        <begin position="172"/>
        <end position="195"/>
    </location>
</feature>
<dbReference type="Pfam" id="PF01699">
    <property type="entry name" value="Na_Ca_ex"/>
    <property type="match status" value="2"/>
</dbReference>
<evidence type="ECO:0000256" key="1">
    <source>
        <dbReference type="ARBA" id="ARBA00004141"/>
    </source>
</evidence>
<dbReference type="STRING" id="197479.BFW38_08900"/>
<dbReference type="GO" id="GO:0006874">
    <property type="term" value="P:intracellular calcium ion homeostasis"/>
    <property type="evidence" value="ECO:0007669"/>
    <property type="project" value="TreeGrafter"/>
</dbReference>
<gene>
    <name evidence="7" type="ORF">BFW38_08900</name>
</gene>